<evidence type="ECO:0000313" key="2">
    <source>
        <dbReference type="Proteomes" id="UP001165121"/>
    </source>
</evidence>
<proteinExistence type="predicted"/>
<dbReference type="AlphaFoldDB" id="A0A9W6WYP0"/>
<gene>
    <name evidence="1" type="ORF">Pfra01_000350900</name>
</gene>
<sequence>MDIYTKVGTGTRLACAPLSFPDWMKVGSQTPFSQSGIDLDLSGSQEDGWPQPPPKINRVDFTPNPILGFIINLSPATTVYASDGTSYPVTTVRLFNLRTGLGLNQILSTFYSKSIERTANELFYH</sequence>
<keyword evidence="2" id="KW-1185">Reference proteome</keyword>
<dbReference type="Proteomes" id="UP001165121">
    <property type="component" value="Unassembled WGS sequence"/>
</dbReference>
<comment type="caution">
    <text evidence="1">The sequence shown here is derived from an EMBL/GenBank/DDBJ whole genome shotgun (WGS) entry which is preliminary data.</text>
</comment>
<dbReference type="OrthoDB" id="91131at2759"/>
<dbReference type="EMBL" id="BSXT01000270">
    <property type="protein sequence ID" value="GMF22969.1"/>
    <property type="molecule type" value="Genomic_DNA"/>
</dbReference>
<name>A0A9W6WYP0_9STRA</name>
<reference evidence="1" key="1">
    <citation type="submission" date="2023-04" db="EMBL/GenBank/DDBJ databases">
        <title>Phytophthora fragariaefolia NBRC 109709.</title>
        <authorList>
            <person name="Ichikawa N."/>
            <person name="Sato H."/>
            <person name="Tonouchi N."/>
        </authorList>
    </citation>
    <scope>NUCLEOTIDE SEQUENCE</scope>
    <source>
        <strain evidence="1">NBRC 109709</strain>
    </source>
</reference>
<accession>A0A9W6WYP0</accession>
<protein>
    <submittedName>
        <fullName evidence="1">Unnamed protein product</fullName>
    </submittedName>
</protein>
<organism evidence="1 2">
    <name type="scientific">Phytophthora fragariaefolia</name>
    <dbReference type="NCBI Taxonomy" id="1490495"/>
    <lineage>
        <taxon>Eukaryota</taxon>
        <taxon>Sar</taxon>
        <taxon>Stramenopiles</taxon>
        <taxon>Oomycota</taxon>
        <taxon>Peronosporomycetes</taxon>
        <taxon>Peronosporales</taxon>
        <taxon>Peronosporaceae</taxon>
        <taxon>Phytophthora</taxon>
    </lineage>
</organism>
<evidence type="ECO:0000313" key="1">
    <source>
        <dbReference type="EMBL" id="GMF22969.1"/>
    </source>
</evidence>